<dbReference type="Gene3D" id="1.10.10.10">
    <property type="entry name" value="Winged helix-like DNA-binding domain superfamily/Winged helix DNA-binding domain"/>
    <property type="match status" value="1"/>
</dbReference>
<sequence>MTDSESAKNPSTIGTMIEVLRCFTVNEPVRGVTDIAAQVGLHKSSVSRILQTLQQERLVVQDEQSRKYELSWGLLGIAGPLLSQLSVRRVAYPLMEDLRDSTQETVSLVVFDGLEGISVEQVASPRHIKHTSPMGTRYSTGHSASIQVFLAHVEEERVRELLAEGRFEFTTAPSAEDYLAALRQARADGFAANAGLTHPDEVGIAAPVFDHRGIVTAALMIAAPRYRTDDALIAQLGPACADVASVISERMGFAGHVED</sequence>
<dbReference type="SMART" id="SM00346">
    <property type="entry name" value="HTH_ICLR"/>
    <property type="match status" value="1"/>
</dbReference>
<keyword evidence="3" id="KW-0804">Transcription</keyword>
<comment type="caution">
    <text evidence="6">The sequence shown here is derived from an EMBL/GenBank/DDBJ whole genome shotgun (WGS) entry which is preliminary data.</text>
</comment>
<dbReference type="GO" id="GO:0003700">
    <property type="term" value="F:DNA-binding transcription factor activity"/>
    <property type="evidence" value="ECO:0007669"/>
    <property type="project" value="TreeGrafter"/>
</dbReference>
<keyword evidence="7" id="KW-1185">Reference proteome</keyword>
<keyword evidence="1" id="KW-0805">Transcription regulation</keyword>
<dbReference type="EMBL" id="JACHWP010000005">
    <property type="protein sequence ID" value="MBB3023457.1"/>
    <property type="molecule type" value="Genomic_DNA"/>
</dbReference>
<feature type="domain" description="HTH iclR-type" evidence="4">
    <location>
        <begin position="10"/>
        <end position="72"/>
    </location>
</feature>
<dbReference type="GO" id="GO:0045892">
    <property type="term" value="P:negative regulation of DNA-templated transcription"/>
    <property type="evidence" value="ECO:0007669"/>
    <property type="project" value="TreeGrafter"/>
</dbReference>
<dbReference type="SUPFAM" id="SSF46785">
    <property type="entry name" value="Winged helix' DNA-binding domain"/>
    <property type="match status" value="1"/>
</dbReference>
<evidence type="ECO:0000256" key="1">
    <source>
        <dbReference type="ARBA" id="ARBA00023015"/>
    </source>
</evidence>
<evidence type="ECO:0000313" key="6">
    <source>
        <dbReference type="EMBL" id="MBB3023457.1"/>
    </source>
</evidence>
<dbReference type="SUPFAM" id="SSF55781">
    <property type="entry name" value="GAF domain-like"/>
    <property type="match status" value="1"/>
</dbReference>
<dbReference type="PROSITE" id="PS51077">
    <property type="entry name" value="HTH_ICLR"/>
    <property type="match status" value="1"/>
</dbReference>
<gene>
    <name evidence="6" type="ORF">FHX50_001752</name>
</gene>
<protein>
    <submittedName>
        <fullName evidence="6">DNA-binding IclR family transcriptional regulator</fullName>
    </submittedName>
</protein>
<dbReference type="PANTHER" id="PTHR30136:SF24">
    <property type="entry name" value="HTH-TYPE TRANSCRIPTIONAL REPRESSOR ALLR"/>
    <property type="match status" value="1"/>
</dbReference>
<dbReference type="InterPro" id="IPR014757">
    <property type="entry name" value="Tscrpt_reg_IclR_C"/>
</dbReference>
<dbReference type="RefSeq" id="WP_183376642.1">
    <property type="nucleotide sequence ID" value="NZ_CBCSFZ010000013.1"/>
</dbReference>
<dbReference type="PANTHER" id="PTHR30136">
    <property type="entry name" value="HELIX-TURN-HELIX TRANSCRIPTIONAL REGULATOR, ICLR FAMILY"/>
    <property type="match status" value="1"/>
</dbReference>
<reference evidence="6 7" key="1">
    <citation type="submission" date="2020-08" db="EMBL/GenBank/DDBJ databases">
        <title>Sequencing the genomes of 1000 actinobacteria strains.</title>
        <authorList>
            <person name="Klenk H.-P."/>
        </authorList>
    </citation>
    <scope>NUCLEOTIDE SEQUENCE [LARGE SCALE GENOMIC DNA]</scope>
    <source>
        <strain evidence="6 7">DSM 23040</strain>
    </source>
</reference>
<dbReference type="GO" id="GO:0003677">
    <property type="term" value="F:DNA binding"/>
    <property type="evidence" value="ECO:0007669"/>
    <property type="project" value="UniProtKB-KW"/>
</dbReference>
<keyword evidence="2 6" id="KW-0238">DNA-binding</keyword>
<evidence type="ECO:0000259" key="5">
    <source>
        <dbReference type="PROSITE" id="PS51078"/>
    </source>
</evidence>
<evidence type="ECO:0000313" key="7">
    <source>
        <dbReference type="Proteomes" id="UP000568050"/>
    </source>
</evidence>
<accession>A0A839R0W8</accession>
<dbReference type="Pfam" id="PF01614">
    <property type="entry name" value="IclR_C"/>
    <property type="match status" value="1"/>
</dbReference>
<name>A0A839R0W8_9MICO</name>
<evidence type="ECO:0000259" key="4">
    <source>
        <dbReference type="PROSITE" id="PS51077"/>
    </source>
</evidence>
<dbReference type="InterPro" id="IPR029016">
    <property type="entry name" value="GAF-like_dom_sf"/>
</dbReference>
<dbReference type="PROSITE" id="PS51078">
    <property type="entry name" value="ICLR_ED"/>
    <property type="match status" value="1"/>
</dbReference>
<dbReference type="InterPro" id="IPR036388">
    <property type="entry name" value="WH-like_DNA-bd_sf"/>
</dbReference>
<evidence type="ECO:0000256" key="2">
    <source>
        <dbReference type="ARBA" id="ARBA00023125"/>
    </source>
</evidence>
<dbReference type="Pfam" id="PF09339">
    <property type="entry name" value="HTH_IclR"/>
    <property type="match status" value="1"/>
</dbReference>
<organism evidence="6 7">
    <name type="scientific">Helcobacillus massiliensis</name>
    <dbReference type="NCBI Taxonomy" id="521392"/>
    <lineage>
        <taxon>Bacteria</taxon>
        <taxon>Bacillati</taxon>
        <taxon>Actinomycetota</taxon>
        <taxon>Actinomycetes</taxon>
        <taxon>Micrococcales</taxon>
        <taxon>Dermabacteraceae</taxon>
        <taxon>Helcobacillus</taxon>
    </lineage>
</organism>
<dbReference type="InterPro" id="IPR036390">
    <property type="entry name" value="WH_DNA-bd_sf"/>
</dbReference>
<dbReference type="Gene3D" id="3.30.450.40">
    <property type="match status" value="1"/>
</dbReference>
<dbReference type="InterPro" id="IPR050707">
    <property type="entry name" value="HTH_MetabolicPath_Reg"/>
</dbReference>
<dbReference type="Proteomes" id="UP000568050">
    <property type="component" value="Unassembled WGS sequence"/>
</dbReference>
<evidence type="ECO:0000256" key="3">
    <source>
        <dbReference type="ARBA" id="ARBA00023163"/>
    </source>
</evidence>
<feature type="domain" description="IclR-ED" evidence="5">
    <location>
        <begin position="73"/>
        <end position="253"/>
    </location>
</feature>
<dbReference type="AlphaFoldDB" id="A0A839R0W8"/>
<dbReference type="InterPro" id="IPR005471">
    <property type="entry name" value="Tscrpt_reg_IclR_N"/>
</dbReference>
<proteinExistence type="predicted"/>